<reference evidence="4" key="1">
    <citation type="submission" date="2022-11" db="UniProtKB">
        <authorList>
            <consortium name="WormBaseParasite"/>
        </authorList>
    </citation>
    <scope>IDENTIFICATION</scope>
</reference>
<accession>A0A914RY79</accession>
<keyword evidence="3" id="KW-1185">Reference proteome</keyword>
<dbReference type="WBParaSite" id="PEQ_0001146001-mRNA-1">
    <property type="protein sequence ID" value="PEQ_0001146001-mRNA-1"/>
    <property type="gene ID" value="PEQ_0001146001"/>
</dbReference>
<evidence type="ECO:0000313" key="4">
    <source>
        <dbReference type="WBParaSite" id="PEQ_0001146001-mRNA-1"/>
    </source>
</evidence>
<organism evidence="3 4">
    <name type="scientific">Parascaris equorum</name>
    <name type="common">Equine roundworm</name>
    <dbReference type="NCBI Taxonomy" id="6256"/>
    <lineage>
        <taxon>Eukaryota</taxon>
        <taxon>Metazoa</taxon>
        <taxon>Ecdysozoa</taxon>
        <taxon>Nematoda</taxon>
        <taxon>Chromadorea</taxon>
        <taxon>Rhabditida</taxon>
        <taxon>Spirurina</taxon>
        <taxon>Ascaridomorpha</taxon>
        <taxon>Ascaridoidea</taxon>
        <taxon>Ascarididae</taxon>
        <taxon>Parascaris</taxon>
    </lineage>
</organism>
<feature type="transmembrane region" description="Helical" evidence="2">
    <location>
        <begin position="73"/>
        <end position="94"/>
    </location>
</feature>
<keyword evidence="2" id="KW-0812">Transmembrane</keyword>
<keyword evidence="2" id="KW-1133">Transmembrane helix</keyword>
<protein>
    <submittedName>
        <fullName evidence="4">Uncharacterized protein</fullName>
    </submittedName>
</protein>
<evidence type="ECO:0000256" key="1">
    <source>
        <dbReference type="SAM" id="MobiDB-lite"/>
    </source>
</evidence>
<proteinExistence type="predicted"/>
<evidence type="ECO:0000313" key="3">
    <source>
        <dbReference type="Proteomes" id="UP000887564"/>
    </source>
</evidence>
<feature type="region of interest" description="Disordered" evidence="1">
    <location>
        <begin position="23"/>
        <end position="42"/>
    </location>
</feature>
<dbReference type="AlphaFoldDB" id="A0A914RY79"/>
<name>A0A914RY79_PAREQ</name>
<dbReference type="Proteomes" id="UP000887564">
    <property type="component" value="Unplaced"/>
</dbReference>
<sequence>MLNKAKRKVARRRLANYVCSLKGSSSTGRLRDSLGRDSDVDRSDVGDFNAAFMFCFPRACFMKGVSAFCGHRIVFVAFFDFLMALFYHLIAVWMPVH</sequence>
<evidence type="ECO:0000256" key="2">
    <source>
        <dbReference type="SAM" id="Phobius"/>
    </source>
</evidence>
<feature type="compositionally biased region" description="Basic and acidic residues" evidence="1">
    <location>
        <begin position="29"/>
        <end position="42"/>
    </location>
</feature>
<keyword evidence="2" id="KW-0472">Membrane</keyword>